<dbReference type="EMBL" id="LFND01000003">
    <property type="protein sequence ID" value="KMQ65212.1"/>
    <property type="molecule type" value="Genomic_DNA"/>
</dbReference>
<feature type="transmembrane region" description="Helical" evidence="1">
    <location>
        <begin position="20"/>
        <end position="41"/>
    </location>
</feature>
<reference evidence="2 3" key="1">
    <citation type="journal article" date="2013" name="Int. J. Syst. Evol. Microbiol.">
        <title>Chryseobacterium angstadtii sp. nov., isolated from a newt tank.</title>
        <authorList>
            <person name="Kirk K.E."/>
            <person name="Hoffman J.A."/>
            <person name="Smith K.A."/>
            <person name="Strahan B.L."/>
            <person name="Failor K.C."/>
            <person name="Krebs J.E."/>
            <person name="Gale A.N."/>
            <person name="Do T.D."/>
            <person name="Sontag T.C."/>
            <person name="Batties A.M."/>
            <person name="Mistiszyn K."/>
            <person name="Newman J.D."/>
        </authorList>
    </citation>
    <scope>NUCLEOTIDE SEQUENCE [LARGE SCALE GENOMIC DNA]</scope>
    <source>
        <strain evidence="2 3">KM</strain>
    </source>
</reference>
<gene>
    <name evidence="2" type="ORF">ACM46_11130</name>
</gene>
<dbReference type="SUPFAM" id="SSF46894">
    <property type="entry name" value="C-terminal effector domain of the bipartite response regulators"/>
    <property type="match status" value="1"/>
</dbReference>
<organism evidence="2 3">
    <name type="scientific">Chryseobacterium angstadtii</name>
    <dbReference type="NCBI Taxonomy" id="558151"/>
    <lineage>
        <taxon>Bacteria</taxon>
        <taxon>Pseudomonadati</taxon>
        <taxon>Bacteroidota</taxon>
        <taxon>Flavobacteriia</taxon>
        <taxon>Flavobacteriales</taxon>
        <taxon>Weeksellaceae</taxon>
        <taxon>Chryseobacterium group</taxon>
        <taxon>Chryseobacterium</taxon>
    </lineage>
</organism>
<dbReference type="Gene3D" id="1.10.10.10">
    <property type="entry name" value="Winged helix-like DNA-binding domain superfamily/Winged helix DNA-binding domain"/>
    <property type="match status" value="1"/>
</dbReference>
<evidence type="ECO:0000256" key="1">
    <source>
        <dbReference type="SAM" id="Phobius"/>
    </source>
</evidence>
<dbReference type="InterPro" id="IPR036388">
    <property type="entry name" value="WH-like_DNA-bd_sf"/>
</dbReference>
<keyword evidence="3" id="KW-1185">Reference proteome</keyword>
<dbReference type="AlphaFoldDB" id="A0A0J7IGI1"/>
<proteinExistence type="predicted"/>
<dbReference type="InterPro" id="IPR016032">
    <property type="entry name" value="Sig_transdc_resp-reg_C-effctor"/>
</dbReference>
<dbReference type="GO" id="GO:0006355">
    <property type="term" value="P:regulation of DNA-templated transcription"/>
    <property type="evidence" value="ECO:0007669"/>
    <property type="project" value="InterPro"/>
</dbReference>
<dbReference type="GO" id="GO:0003677">
    <property type="term" value="F:DNA binding"/>
    <property type="evidence" value="ECO:0007669"/>
    <property type="project" value="InterPro"/>
</dbReference>
<keyword evidence="1" id="KW-0472">Membrane</keyword>
<dbReference type="STRING" id="558151.ACM46_11130"/>
<comment type="caution">
    <text evidence="2">The sequence shown here is derived from an EMBL/GenBank/DDBJ whole genome shotgun (WGS) entry which is preliminary data.</text>
</comment>
<dbReference type="Proteomes" id="UP000036261">
    <property type="component" value="Unassembled WGS sequence"/>
</dbReference>
<dbReference type="PATRIC" id="fig|558151.6.peg.2353"/>
<accession>A0A0J7IGI1</accession>
<keyword evidence="1" id="KW-0812">Transmembrane</keyword>
<evidence type="ECO:0000313" key="3">
    <source>
        <dbReference type="Proteomes" id="UP000036261"/>
    </source>
</evidence>
<keyword evidence="1" id="KW-1133">Transmembrane helix</keyword>
<evidence type="ECO:0000313" key="2">
    <source>
        <dbReference type="EMBL" id="KMQ65212.1"/>
    </source>
</evidence>
<name>A0A0J7IGI1_9FLAO</name>
<protein>
    <submittedName>
        <fullName evidence="2">Uncharacterized protein</fullName>
    </submittedName>
</protein>
<sequence length="164" mass="19488">MDNKDLNEKESLKNNNKNLIYSLIGAAIVCCFLIYIAFFFYRKNKSKKLDKIDIPLVESTPQNNYSELFEEVVLLAKQNKQEFLTRFNDLYPDFTRKILLLNNNIQSSELRFCAYLYLNFSTKDIAEYTFTSVRTVQTKKYNLRKKLNIPTDIDIYVWFSDLLK</sequence>